<comment type="caution">
    <text evidence="3">The sequence shown here is derived from an EMBL/GenBank/DDBJ whole genome shotgun (WGS) entry which is preliminary data.</text>
</comment>
<keyword evidence="2" id="KW-0732">Signal</keyword>
<name>A0ABW0FVA8_9CAUL</name>
<reference evidence="4" key="1">
    <citation type="journal article" date="2019" name="Int. J. Syst. Evol. Microbiol.">
        <title>The Global Catalogue of Microorganisms (GCM) 10K type strain sequencing project: providing services to taxonomists for standard genome sequencing and annotation.</title>
        <authorList>
            <consortium name="The Broad Institute Genomics Platform"/>
            <consortium name="The Broad Institute Genome Sequencing Center for Infectious Disease"/>
            <person name="Wu L."/>
            <person name="Ma J."/>
        </authorList>
    </citation>
    <scope>NUCLEOTIDE SEQUENCE [LARGE SCALE GENOMIC DNA]</scope>
    <source>
        <strain evidence="4">JCM 12125</strain>
    </source>
</reference>
<feature type="compositionally biased region" description="Low complexity" evidence="1">
    <location>
        <begin position="63"/>
        <end position="73"/>
    </location>
</feature>
<dbReference type="Proteomes" id="UP001596152">
    <property type="component" value="Unassembled WGS sequence"/>
</dbReference>
<evidence type="ECO:0000256" key="2">
    <source>
        <dbReference type="SAM" id="SignalP"/>
    </source>
</evidence>
<protein>
    <submittedName>
        <fullName evidence="3">Uncharacterized protein</fullName>
    </submittedName>
</protein>
<feature type="signal peptide" evidence="2">
    <location>
        <begin position="1"/>
        <end position="25"/>
    </location>
</feature>
<accession>A0ABW0FVA8</accession>
<dbReference type="RefSeq" id="WP_374038799.1">
    <property type="nucleotide sequence ID" value="NZ_CP169082.1"/>
</dbReference>
<sequence length="327" mass="33462">MFIKTLAAIGGAAMLAMAIAAPVSAQDAGGGNLGSANSDPTTANQAQRGAGTRLQREERQPRQSRQARQQAPALPTPEEAIVAAQAVATSASVPCQVTLANYLGTTPDGAHSYEATCATGPGYILMASTPPVAVDCVLLAGQAEVDRARDPAADVGTQCVIPQNTDVLRVISAYATEAGVRCTVDQGASIGKSSEGNLIYEVGCSGADGFWIEKAADGWKTTECAIVTTQNATCRYSTAAEAAATLKTRIAGSEAAPCDVTEGRYMGANANGSFFEAKCSAGNGVIVRFNPEYAVQQVYPCETAQRIGGGCRLTIVPEAPAAPAAPQ</sequence>
<proteinExistence type="predicted"/>
<dbReference type="EMBL" id="JBHSLF010000049">
    <property type="protein sequence ID" value="MFC5345487.1"/>
    <property type="molecule type" value="Genomic_DNA"/>
</dbReference>
<evidence type="ECO:0000313" key="4">
    <source>
        <dbReference type="Proteomes" id="UP001596152"/>
    </source>
</evidence>
<evidence type="ECO:0000256" key="1">
    <source>
        <dbReference type="SAM" id="MobiDB-lite"/>
    </source>
</evidence>
<feature type="compositionally biased region" description="Polar residues" evidence="1">
    <location>
        <begin position="34"/>
        <end position="47"/>
    </location>
</feature>
<organism evidence="3 4">
    <name type="scientific">Brevundimonas staleyi</name>
    <dbReference type="NCBI Taxonomy" id="74326"/>
    <lineage>
        <taxon>Bacteria</taxon>
        <taxon>Pseudomonadati</taxon>
        <taxon>Pseudomonadota</taxon>
        <taxon>Alphaproteobacteria</taxon>
        <taxon>Caulobacterales</taxon>
        <taxon>Caulobacteraceae</taxon>
        <taxon>Brevundimonas</taxon>
    </lineage>
</organism>
<feature type="region of interest" description="Disordered" evidence="1">
    <location>
        <begin position="27"/>
        <end position="76"/>
    </location>
</feature>
<feature type="chain" id="PRO_5045102727" evidence="2">
    <location>
        <begin position="26"/>
        <end position="327"/>
    </location>
</feature>
<evidence type="ECO:0000313" key="3">
    <source>
        <dbReference type="EMBL" id="MFC5345487.1"/>
    </source>
</evidence>
<gene>
    <name evidence="3" type="ORF">ACFPIE_16345</name>
</gene>
<keyword evidence="4" id="KW-1185">Reference proteome</keyword>